<proteinExistence type="predicted"/>
<reference evidence="2 3" key="1">
    <citation type="journal article" date="2017" name="Gene Rep">
        <title>The ribosomal RNA operon (rrn) of Campylobacter concisus supports molecular typing to genomospecies level.</title>
        <authorList>
            <person name="Huq M."/>
            <person name="Van T.T.H."/>
            <person name="Gurtler V."/>
            <person name="Elshagmani E."/>
            <person name="Allemailem K.S."/>
            <person name="Smooker P.M."/>
            <person name="Istivan T.S."/>
        </authorList>
    </citation>
    <scope>NUCLEOTIDE SEQUENCE [LARGE SCALE GENOMIC DNA]</scope>
    <source>
        <strain evidence="2 3">RCH 26</strain>
    </source>
</reference>
<gene>
    <name evidence="2" type="ORF">A3835_07850</name>
</gene>
<dbReference type="Pfam" id="PF14207">
    <property type="entry name" value="DpnD-PcfM"/>
    <property type="match status" value="1"/>
</dbReference>
<feature type="domain" description="DpnD/PcfM-like C-terminal" evidence="1">
    <location>
        <begin position="5"/>
        <end position="48"/>
    </location>
</feature>
<protein>
    <recommendedName>
        <fullName evidence="1">DpnD/PcfM-like C-terminal domain-containing protein</fullName>
    </recommendedName>
</protein>
<evidence type="ECO:0000313" key="2">
    <source>
        <dbReference type="EMBL" id="ORI06664.1"/>
    </source>
</evidence>
<comment type="caution">
    <text evidence="2">The sequence shown here is derived from an EMBL/GenBank/DDBJ whole genome shotgun (WGS) entry which is preliminary data.</text>
</comment>
<dbReference type="AlphaFoldDB" id="A0A1X0U0K4"/>
<evidence type="ECO:0000259" key="1">
    <source>
        <dbReference type="Pfam" id="PF14207"/>
    </source>
</evidence>
<dbReference type="InterPro" id="IPR025575">
    <property type="entry name" value="DpnD/PcfM_C"/>
</dbReference>
<dbReference type="RefSeq" id="WP_103576874.1">
    <property type="nucleotide sequence ID" value="NZ_CP049237.1"/>
</dbReference>
<evidence type="ECO:0000313" key="3">
    <source>
        <dbReference type="Proteomes" id="UP000192671"/>
    </source>
</evidence>
<sequence>MSEFEVEITEILSKKIKFKAKDQHEACKIAKKAYEKSEIVLGADDFTEVKFKSCPQVSQKIKVKNE</sequence>
<dbReference type="Proteomes" id="UP000192671">
    <property type="component" value="Unassembled WGS sequence"/>
</dbReference>
<accession>A0A1X0U0K4</accession>
<organism evidence="2 3">
    <name type="scientific">Campylobacter concisus</name>
    <dbReference type="NCBI Taxonomy" id="199"/>
    <lineage>
        <taxon>Bacteria</taxon>
        <taxon>Pseudomonadati</taxon>
        <taxon>Campylobacterota</taxon>
        <taxon>Epsilonproteobacteria</taxon>
        <taxon>Campylobacterales</taxon>
        <taxon>Campylobacteraceae</taxon>
        <taxon>Campylobacter</taxon>
    </lineage>
</organism>
<name>A0A1X0U0K4_9BACT</name>
<dbReference type="EMBL" id="LVWL01000021">
    <property type="protein sequence ID" value="ORI06664.1"/>
    <property type="molecule type" value="Genomic_DNA"/>
</dbReference>